<dbReference type="Proteomes" id="UP000277294">
    <property type="component" value="Unassembled WGS sequence"/>
</dbReference>
<dbReference type="Pfam" id="PF01071">
    <property type="entry name" value="GARS_A"/>
    <property type="match status" value="1"/>
</dbReference>
<feature type="domain" description="ATP-grasp" evidence="14">
    <location>
        <begin position="209"/>
        <end position="462"/>
    </location>
</feature>
<evidence type="ECO:0000313" key="16">
    <source>
        <dbReference type="Proteomes" id="UP000277294"/>
    </source>
</evidence>
<evidence type="ECO:0000256" key="7">
    <source>
        <dbReference type="ARBA" id="ARBA00022598"/>
    </source>
</evidence>
<dbReference type="PROSITE" id="PS50975">
    <property type="entry name" value="ATP_GRASP"/>
    <property type="match status" value="1"/>
</dbReference>
<dbReference type="GO" id="GO:0071161">
    <property type="term" value="F:cyanophycin synthetase activity (L-arginine-adding)"/>
    <property type="evidence" value="ECO:0007669"/>
    <property type="project" value="UniProtKB-EC"/>
</dbReference>
<accession>A0A3P4AZ09</accession>
<organism evidence="15 16">
    <name type="scientific">Pigmentiphaga humi</name>
    <dbReference type="NCBI Taxonomy" id="2478468"/>
    <lineage>
        <taxon>Bacteria</taxon>
        <taxon>Pseudomonadati</taxon>
        <taxon>Pseudomonadota</taxon>
        <taxon>Betaproteobacteria</taxon>
        <taxon>Burkholderiales</taxon>
        <taxon>Alcaligenaceae</taxon>
        <taxon>Pigmentiphaga</taxon>
    </lineage>
</organism>
<comment type="function">
    <text evidence="1">Catalyzes the ATP-dependent polymerization of arginine and aspartate to multi-L-arginyl-poly-L-aspartic acid (cyanophycin; a water-insoluble reserve polymer).</text>
</comment>
<dbReference type="InterPro" id="IPR020561">
    <property type="entry name" value="PRibGlycinamid_synth_ATP-grasp"/>
</dbReference>
<dbReference type="Gene3D" id="3.90.190.20">
    <property type="entry name" value="Mur ligase, C-terminal domain"/>
    <property type="match status" value="1"/>
</dbReference>
<evidence type="ECO:0000256" key="5">
    <source>
        <dbReference type="ARBA" id="ARBA00013005"/>
    </source>
</evidence>
<dbReference type="Gene3D" id="3.40.1190.10">
    <property type="entry name" value="Mur-like, catalytic domain"/>
    <property type="match status" value="1"/>
</dbReference>
<protein>
    <recommendedName>
        <fullName evidence="6">Cyanophycin synthetase</fullName>
        <ecNumber evidence="5">6.3.2.29</ecNumber>
        <ecNumber evidence="4">6.3.2.30</ecNumber>
    </recommendedName>
    <alternativeName>
        <fullName evidence="10">Cyanophycin synthase</fullName>
    </alternativeName>
</protein>
<keyword evidence="7 15" id="KW-0436">Ligase</keyword>
<evidence type="ECO:0000256" key="9">
    <source>
        <dbReference type="ARBA" id="ARBA00022840"/>
    </source>
</evidence>
<evidence type="ECO:0000259" key="14">
    <source>
        <dbReference type="PROSITE" id="PS50975"/>
    </source>
</evidence>
<reference evidence="15 16" key="1">
    <citation type="submission" date="2018-10" db="EMBL/GenBank/DDBJ databases">
        <authorList>
            <person name="Criscuolo A."/>
        </authorList>
    </citation>
    <scope>NUCLEOTIDE SEQUENCE [LARGE SCALE GENOMIC DNA]</scope>
    <source>
        <strain evidence="15">DnA1</strain>
    </source>
</reference>
<proteinExistence type="inferred from homology"/>
<dbReference type="GO" id="GO:0004326">
    <property type="term" value="F:tetrahydrofolylpolyglutamate synthase activity"/>
    <property type="evidence" value="ECO:0007669"/>
    <property type="project" value="InterPro"/>
</dbReference>
<dbReference type="EC" id="6.3.2.29" evidence="5"/>
<evidence type="ECO:0000256" key="1">
    <source>
        <dbReference type="ARBA" id="ARBA00003184"/>
    </source>
</evidence>
<dbReference type="EC" id="6.3.2.30" evidence="4"/>
<dbReference type="Pfam" id="PF02875">
    <property type="entry name" value="Mur_ligase_C"/>
    <property type="match status" value="1"/>
</dbReference>
<dbReference type="InterPro" id="IPR004101">
    <property type="entry name" value="Mur_ligase_C"/>
</dbReference>
<dbReference type="GO" id="GO:0005524">
    <property type="term" value="F:ATP binding"/>
    <property type="evidence" value="ECO:0007669"/>
    <property type="project" value="UniProtKB-UniRule"/>
</dbReference>
<keyword evidence="9 13" id="KW-0067">ATP-binding</keyword>
<dbReference type="SUPFAM" id="SSF53623">
    <property type="entry name" value="MurD-like peptide ligases, catalytic domain"/>
    <property type="match status" value="1"/>
</dbReference>
<evidence type="ECO:0000256" key="8">
    <source>
        <dbReference type="ARBA" id="ARBA00022741"/>
    </source>
</evidence>
<evidence type="ECO:0000256" key="2">
    <source>
        <dbReference type="ARBA" id="ARBA00009060"/>
    </source>
</evidence>
<dbReference type="NCBIfam" id="NF010623">
    <property type="entry name" value="PRK14016.1"/>
    <property type="match status" value="1"/>
</dbReference>
<dbReference type="PANTHER" id="PTHR23135:SF18">
    <property type="entry name" value="CYANOPHYCIN SYNTHETASE"/>
    <property type="match status" value="1"/>
</dbReference>
<dbReference type="InterPro" id="IPR044019">
    <property type="entry name" value="Cyanophycin_syn_N"/>
</dbReference>
<dbReference type="InterPro" id="IPR036565">
    <property type="entry name" value="Mur-like_cat_sf"/>
</dbReference>
<dbReference type="InterPro" id="IPR036615">
    <property type="entry name" value="Mur_ligase_C_dom_sf"/>
</dbReference>
<dbReference type="Gene3D" id="3.30.470.20">
    <property type="entry name" value="ATP-grasp fold, B domain"/>
    <property type="match status" value="2"/>
</dbReference>
<dbReference type="OrthoDB" id="9803907at2"/>
<dbReference type="Pfam" id="PF18921">
    <property type="entry name" value="Cyanophycin_syn"/>
    <property type="match status" value="1"/>
</dbReference>
<dbReference type="InterPro" id="IPR011810">
    <property type="entry name" value="Cya_phycin_syn"/>
</dbReference>
<evidence type="ECO:0000256" key="11">
    <source>
        <dbReference type="ARBA" id="ARBA00048094"/>
    </source>
</evidence>
<dbReference type="SUPFAM" id="SSF56059">
    <property type="entry name" value="Glutathione synthetase ATP-binding domain-like"/>
    <property type="match status" value="1"/>
</dbReference>
<evidence type="ECO:0000256" key="3">
    <source>
        <dbReference type="ARBA" id="ARBA00011738"/>
    </source>
</evidence>
<evidence type="ECO:0000256" key="13">
    <source>
        <dbReference type="PROSITE-ProRule" id="PRU00409"/>
    </source>
</evidence>
<comment type="catalytic activity">
    <reaction evidence="12">
        <text>[L-4-(L-arginin-2-N-yl)aspartate](n) + L-aspartate + ATP = [L-4-(L-arginin-2-N-yl)aspartate](n)-L-aspartate + ADP + phosphate + H(+)</text>
        <dbReference type="Rhea" id="RHEA:13277"/>
        <dbReference type="Rhea" id="RHEA-COMP:13728"/>
        <dbReference type="Rhea" id="RHEA-COMP:13733"/>
        <dbReference type="ChEBI" id="CHEBI:15378"/>
        <dbReference type="ChEBI" id="CHEBI:29991"/>
        <dbReference type="ChEBI" id="CHEBI:30616"/>
        <dbReference type="ChEBI" id="CHEBI:43474"/>
        <dbReference type="ChEBI" id="CHEBI:137986"/>
        <dbReference type="ChEBI" id="CHEBI:137990"/>
        <dbReference type="ChEBI" id="CHEBI:456216"/>
        <dbReference type="EC" id="6.3.2.29"/>
    </reaction>
</comment>
<dbReference type="InterPro" id="IPR018109">
    <property type="entry name" value="Folylpolyglutamate_synth_CS"/>
</dbReference>
<keyword evidence="16" id="KW-1185">Reference proteome</keyword>
<dbReference type="GO" id="GO:0046872">
    <property type="term" value="F:metal ion binding"/>
    <property type="evidence" value="ECO:0007669"/>
    <property type="project" value="InterPro"/>
</dbReference>
<dbReference type="EMBL" id="UWPJ01000012">
    <property type="protein sequence ID" value="VCU69314.1"/>
    <property type="molecule type" value="Genomic_DNA"/>
</dbReference>
<dbReference type="PROSITE" id="PS01011">
    <property type="entry name" value="FOLYLPOLYGLU_SYNT_1"/>
    <property type="match status" value="1"/>
</dbReference>
<dbReference type="AlphaFoldDB" id="A0A3P4AZ09"/>
<evidence type="ECO:0000313" key="15">
    <source>
        <dbReference type="EMBL" id="VCU69314.1"/>
    </source>
</evidence>
<evidence type="ECO:0000256" key="12">
    <source>
        <dbReference type="ARBA" id="ARBA00048425"/>
    </source>
</evidence>
<name>A0A3P4AZ09_9BURK</name>
<keyword evidence="8 13" id="KW-0547">Nucleotide-binding</keyword>
<comment type="catalytic activity">
    <reaction evidence="11">
        <text>[L-4-(L-arginin-2-N-yl)aspartate](n)-L-aspartate + L-arginine + ATP = [L-4-(L-arginin-2-N-yl)aspartate](n+1) + ADP + phosphate + H(+)</text>
        <dbReference type="Rhea" id="RHEA:23888"/>
        <dbReference type="Rhea" id="RHEA-COMP:13732"/>
        <dbReference type="Rhea" id="RHEA-COMP:13733"/>
        <dbReference type="ChEBI" id="CHEBI:15378"/>
        <dbReference type="ChEBI" id="CHEBI:30616"/>
        <dbReference type="ChEBI" id="CHEBI:32682"/>
        <dbReference type="ChEBI" id="CHEBI:43474"/>
        <dbReference type="ChEBI" id="CHEBI:137986"/>
        <dbReference type="ChEBI" id="CHEBI:137990"/>
        <dbReference type="ChEBI" id="CHEBI:456216"/>
        <dbReference type="EC" id="6.3.2.30"/>
    </reaction>
</comment>
<dbReference type="InterPro" id="IPR013221">
    <property type="entry name" value="Mur_ligase_cen"/>
</dbReference>
<dbReference type="InterPro" id="IPR011761">
    <property type="entry name" value="ATP-grasp"/>
</dbReference>
<sequence>MEVSRIRALRGPNLWSRRTALEAIVSCDEAERDIARIAGFEDRLRARFPAIGLLQPVGQENAIPLARALGLTALALQAQAGCPVTFLAAVPTLESGIYQVAVEYTEEAVGRLALELAEQLCAAAVRDAPFDLEAALARLRDLDEDVRIGPSTSAIVQAAVQRGIPFRRLTEGSLVQFGWGKRQRRIQAAEMDRSSAIAESIAQDKELTKMLLHTAGVPVPQGRPVSDAEDAWAAAQEIGAPVVVKPQDGNQGKGVAVNVSTREQVLAAYEVAERYGSSVMVERYIPGHDFRLLVVGNALVAASRRDPPQVFGDAVHTIRELVEEVNKDPRRGEGHATSLTKIRLDDIAMATLAKSGYTPDSVPPKGALVILRNNANLSTGGTATDVTDDVHPEFAAHAIAAARTVGLDICGVDVVAGTVIQPMESQGGAIVEVNAAPGLRMHLAPSYGKPRAVGEAVIADMFASDDDGRIPLVAVAGTNGKTTTVRLIAHLLGAKGHTVGMTNSDGVYIGAQRIDVGDCSGPRSARNVLLHPDVDAAVFETARGGILREGLGFDRCDVAVVTNIGMGDHLGLNFISTVEDLAVVKRVIVENVAPTGTAVLNAADANVAAMAEACPGSVIFFSSDRQHTLITTHRAKNQRVVYRDGDDIVAAQGGEEHRIALAGIPITYDGAIDFQVENAMAAIAAAWALGLDWDTVRRGAGSFVNDAQTAPGRFNRFTFRGATVFADYGHNPDAIHALVRAIERMPANRRSAVISGAGDRRDIDIQKQTEILGAAFEQVVLYEDQCQRGRQDGEVLALLRRGLEGATRTRDVREIRGEFLAIDTALDELQPGDLCLILVDQVEEALAHIAGRIADDALKGATLSPAGLSAAH</sequence>
<comment type="similarity">
    <text evidence="2">In the C-terminal section; belongs to the MurCDEF family.</text>
</comment>
<dbReference type="NCBIfam" id="TIGR02068">
    <property type="entry name" value="cya_phycin_syn"/>
    <property type="match status" value="1"/>
</dbReference>
<evidence type="ECO:0000256" key="4">
    <source>
        <dbReference type="ARBA" id="ARBA00012968"/>
    </source>
</evidence>
<dbReference type="SUPFAM" id="SSF53244">
    <property type="entry name" value="MurD-like peptide ligases, peptide-binding domain"/>
    <property type="match status" value="1"/>
</dbReference>
<gene>
    <name evidence="15" type="primary">cphA_2</name>
    <name evidence="15" type="ORF">PIGHUM_01375</name>
</gene>
<dbReference type="PANTHER" id="PTHR23135">
    <property type="entry name" value="MUR LIGASE FAMILY MEMBER"/>
    <property type="match status" value="1"/>
</dbReference>
<dbReference type="GO" id="GO:0071160">
    <property type="term" value="F:cyanophycin synthetase activity (L-aspartate-adding)"/>
    <property type="evidence" value="ECO:0007669"/>
    <property type="project" value="UniProtKB-EC"/>
</dbReference>
<comment type="subunit">
    <text evidence="3">Homodimer.</text>
</comment>
<evidence type="ECO:0000256" key="10">
    <source>
        <dbReference type="ARBA" id="ARBA00031353"/>
    </source>
</evidence>
<dbReference type="RefSeq" id="WP_124078659.1">
    <property type="nucleotide sequence ID" value="NZ_UWPJ01000012.1"/>
</dbReference>
<dbReference type="Pfam" id="PF08245">
    <property type="entry name" value="Mur_ligase_M"/>
    <property type="match status" value="1"/>
</dbReference>
<evidence type="ECO:0000256" key="6">
    <source>
        <dbReference type="ARBA" id="ARBA00022036"/>
    </source>
</evidence>